<keyword evidence="2" id="KW-1133">Transmembrane helix</keyword>
<evidence type="ECO:0000256" key="2">
    <source>
        <dbReference type="SAM" id="Phobius"/>
    </source>
</evidence>
<name>A0A1X0D2S4_MYCHE</name>
<comment type="caution">
    <text evidence="3">The sequence shown here is derived from an EMBL/GenBank/DDBJ whole genome shotgun (WGS) entry which is preliminary data.</text>
</comment>
<dbReference type="AlphaFoldDB" id="A0A1X0D2S4"/>
<organism evidence="3 4">
    <name type="scientific">Mycobacterium heidelbergense</name>
    <dbReference type="NCBI Taxonomy" id="53376"/>
    <lineage>
        <taxon>Bacteria</taxon>
        <taxon>Bacillati</taxon>
        <taxon>Actinomycetota</taxon>
        <taxon>Actinomycetes</taxon>
        <taxon>Mycobacteriales</taxon>
        <taxon>Mycobacteriaceae</taxon>
        <taxon>Mycobacterium</taxon>
        <taxon>Mycobacterium simiae complex</taxon>
    </lineage>
</organism>
<protein>
    <submittedName>
        <fullName evidence="3">Uncharacterized protein</fullName>
    </submittedName>
</protein>
<feature type="transmembrane region" description="Helical" evidence="2">
    <location>
        <begin position="70"/>
        <end position="95"/>
    </location>
</feature>
<evidence type="ECO:0000256" key="1">
    <source>
        <dbReference type="SAM" id="MobiDB-lite"/>
    </source>
</evidence>
<evidence type="ECO:0000313" key="4">
    <source>
        <dbReference type="Proteomes" id="UP000192566"/>
    </source>
</evidence>
<feature type="transmembrane region" description="Helical" evidence="2">
    <location>
        <begin position="101"/>
        <end position="124"/>
    </location>
</feature>
<dbReference type="RefSeq" id="WP_169924635.1">
    <property type="nucleotide sequence ID" value="NZ_AP022615.1"/>
</dbReference>
<feature type="region of interest" description="Disordered" evidence="1">
    <location>
        <begin position="1"/>
        <end position="59"/>
    </location>
</feature>
<keyword evidence="4" id="KW-1185">Reference proteome</keyword>
<reference evidence="3 4" key="1">
    <citation type="submission" date="2017-02" db="EMBL/GenBank/DDBJ databases">
        <title>The new phylogeny of genus Mycobacterium.</title>
        <authorList>
            <person name="Tortoli E."/>
            <person name="Trovato A."/>
            <person name="Cirillo D.M."/>
        </authorList>
    </citation>
    <scope>NUCLEOTIDE SEQUENCE [LARGE SCALE GENOMIC DNA]</scope>
    <source>
        <strain evidence="3 4">DSM 44471</strain>
    </source>
</reference>
<dbReference type="Proteomes" id="UP000192566">
    <property type="component" value="Unassembled WGS sequence"/>
</dbReference>
<keyword evidence="2" id="KW-0472">Membrane</keyword>
<accession>A0A1X0D2S4</accession>
<gene>
    <name evidence="3" type="ORF">BST25_23080</name>
</gene>
<feature type="transmembrane region" description="Helical" evidence="2">
    <location>
        <begin position="157"/>
        <end position="174"/>
    </location>
</feature>
<feature type="compositionally biased region" description="Pro residues" evidence="1">
    <location>
        <begin position="1"/>
        <end position="19"/>
    </location>
</feature>
<sequence length="184" mass="19243">MTAPNDPPAAAPPPEPAAPPSESHTRIIRRAPTGPMPVVPENPTTQIPRQPAPGTVGLGVGGESSGRTAVAAAAVSIVSGWATSVVATDLIAGWWRTDRLFCLAVAFLALVFAITTVSGVIMLLRRRPLGRYLIVAGAVVAVLTYGGVFIAGARVAWIVYVLWVLPVASVVLAMHPQTKRWLQA</sequence>
<proteinExistence type="predicted"/>
<dbReference type="STRING" id="53376.BST25_23080"/>
<keyword evidence="2" id="KW-0812">Transmembrane</keyword>
<evidence type="ECO:0000313" key="3">
    <source>
        <dbReference type="EMBL" id="ORA66638.1"/>
    </source>
</evidence>
<feature type="transmembrane region" description="Helical" evidence="2">
    <location>
        <begin position="131"/>
        <end position="151"/>
    </location>
</feature>
<dbReference type="EMBL" id="MVHR01000071">
    <property type="protein sequence ID" value="ORA66638.1"/>
    <property type="molecule type" value="Genomic_DNA"/>
</dbReference>